<organism evidence="2 3">
    <name type="scientific">Mikania micrantha</name>
    <name type="common">bitter vine</name>
    <dbReference type="NCBI Taxonomy" id="192012"/>
    <lineage>
        <taxon>Eukaryota</taxon>
        <taxon>Viridiplantae</taxon>
        <taxon>Streptophyta</taxon>
        <taxon>Embryophyta</taxon>
        <taxon>Tracheophyta</taxon>
        <taxon>Spermatophyta</taxon>
        <taxon>Magnoliopsida</taxon>
        <taxon>eudicotyledons</taxon>
        <taxon>Gunneridae</taxon>
        <taxon>Pentapetalae</taxon>
        <taxon>asterids</taxon>
        <taxon>campanulids</taxon>
        <taxon>Asterales</taxon>
        <taxon>Asteraceae</taxon>
        <taxon>Asteroideae</taxon>
        <taxon>Heliantheae alliance</taxon>
        <taxon>Eupatorieae</taxon>
        <taxon>Mikania</taxon>
    </lineage>
</organism>
<evidence type="ECO:0000313" key="2">
    <source>
        <dbReference type="EMBL" id="KAD0286865.1"/>
    </source>
</evidence>
<dbReference type="Proteomes" id="UP000326396">
    <property type="component" value="Unassembled WGS sequence"/>
</dbReference>
<feature type="compositionally biased region" description="Polar residues" evidence="1">
    <location>
        <begin position="12"/>
        <end position="55"/>
    </location>
</feature>
<accession>A0A5N6LCG6</accession>
<keyword evidence="3" id="KW-1185">Reference proteome</keyword>
<protein>
    <submittedName>
        <fullName evidence="2">Uncharacterized protein</fullName>
    </submittedName>
</protein>
<comment type="caution">
    <text evidence="2">The sequence shown here is derived from an EMBL/GenBank/DDBJ whole genome shotgun (WGS) entry which is preliminary data.</text>
</comment>
<gene>
    <name evidence="2" type="ORF">E3N88_44502</name>
</gene>
<proteinExistence type="predicted"/>
<dbReference type="AlphaFoldDB" id="A0A5N6LCG6"/>
<feature type="compositionally biased region" description="Basic and acidic residues" evidence="1">
    <location>
        <begin position="56"/>
        <end position="68"/>
    </location>
</feature>
<dbReference type="EMBL" id="SZYD01001808">
    <property type="protein sequence ID" value="KAD0286865.1"/>
    <property type="molecule type" value="Genomic_DNA"/>
</dbReference>
<sequence length="114" mass="12741">MKNAETSRIRTAKTSLISTEGNDLNGTNETNRSGISTDIDSAPSVSSSKHLTTCTENEKIRSKNKEESTSEIKVVQGVDEIDAFIGDSVHAVFLRNNGRCRRRSHRCRERRSRC</sequence>
<feature type="region of interest" description="Disordered" evidence="1">
    <location>
        <begin position="1"/>
        <end position="68"/>
    </location>
</feature>
<evidence type="ECO:0000256" key="1">
    <source>
        <dbReference type="SAM" id="MobiDB-lite"/>
    </source>
</evidence>
<evidence type="ECO:0000313" key="3">
    <source>
        <dbReference type="Proteomes" id="UP000326396"/>
    </source>
</evidence>
<reference evidence="2 3" key="1">
    <citation type="submission" date="2019-05" db="EMBL/GenBank/DDBJ databases">
        <title>Mikania micrantha, genome provides insights into the molecular mechanism of rapid growth.</title>
        <authorList>
            <person name="Liu B."/>
        </authorList>
    </citation>
    <scope>NUCLEOTIDE SEQUENCE [LARGE SCALE GENOMIC DNA]</scope>
    <source>
        <strain evidence="2">NLD-2019</strain>
        <tissue evidence="2">Leaf</tissue>
    </source>
</reference>
<name>A0A5N6LCG6_9ASTR</name>